<keyword evidence="2" id="KW-1185">Reference proteome</keyword>
<dbReference type="AlphaFoldDB" id="L2GQ26"/>
<dbReference type="Proteomes" id="UP000011081">
    <property type="component" value="Unassembled WGS sequence"/>
</dbReference>
<dbReference type="RefSeq" id="XP_008075746.1">
    <property type="nucleotide sequence ID" value="XM_008077555.1"/>
</dbReference>
<accession>L2GQ26</accession>
<dbReference type="EMBL" id="GL877649">
    <property type="protein sequence ID" value="ELA45776.2"/>
    <property type="molecule type" value="Genomic_DNA"/>
</dbReference>
<dbReference type="HOGENOM" id="CLU_1490096_0_0_1"/>
<feature type="non-terminal residue" evidence="1">
    <location>
        <position position="181"/>
    </location>
</feature>
<dbReference type="InParanoid" id="L2GQ26"/>
<name>L2GQ26_VAVCU</name>
<evidence type="ECO:0000313" key="1">
    <source>
        <dbReference type="EMBL" id="ELA45776.2"/>
    </source>
</evidence>
<gene>
    <name evidence="1" type="ORF">VCUG_02737</name>
</gene>
<protein>
    <submittedName>
        <fullName evidence="1">Uncharacterized protein</fullName>
    </submittedName>
</protein>
<dbReference type="GeneID" id="19880593"/>
<dbReference type="Gene3D" id="3.80.10.10">
    <property type="entry name" value="Ribonuclease Inhibitor"/>
    <property type="match status" value="1"/>
</dbReference>
<organism evidence="1 2">
    <name type="scientific">Vavraia culicis (isolate floridensis)</name>
    <name type="common">Microsporidian parasite</name>
    <dbReference type="NCBI Taxonomy" id="948595"/>
    <lineage>
        <taxon>Eukaryota</taxon>
        <taxon>Fungi</taxon>
        <taxon>Fungi incertae sedis</taxon>
        <taxon>Microsporidia</taxon>
        <taxon>Pleistophoridae</taxon>
        <taxon>Vavraia</taxon>
    </lineage>
</organism>
<sequence length="181" mass="21257">MDYYTSVMLSDQILGSLRYLSLGKKNCELLLLFSRCYVARLEYFVINTWDLELAVNVLKEINRNELKHLVLICYEMISIHEICDVSDLFNLEFAALEVLEIGAGYRDLGLNSRFTSGIQMKKLETLRINCWCVDKELMQMITKFEMLKHLEIFMCDYADISYELVWKQLPNLKGPIEKLFV</sequence>
<reference evidence="2" key="1">
    <citation type="submission" date="2011-03" db="EMBL/GenBank/DDBJ databases">
        <title>The genome sequence of Vavraia culicis strain floridensis.</title>
        <authorList>
            <consortium name="The Broad Institute Genome Sequencing Platform"/>
            <person name="Cuomo C."/>
            <person name="Becnel J."/>
            <person name="Sanscrainte N."/>
            <person name="Young S.K."/>
            <person name="Zeng Q."/>
            <person name="Gargeya S."/>
            <person name="Fitzgerald M."/>
            <person name="Haas B."/>
            <person name="Abouelleil A."/>
            <person name="Alvarado L."/>
            <person name="Arachchi H.M."/>
            <person name="Berlin A."/>
            <person name="Chapman S.B."/>
            <person name="Gearin G."/>
            <person name="Goldberg J."/>
            <person name="Griggs A."/>
            <person name="Gujja S."/>
            <person name="Hansen M."/>
            <person name="Heiman D."/>
            <person name="Howarth C."/>
            <person name="Larimer J."/>
            <person name="Lui A."/>
            <person name="MacDonald P.J.P."/>
            <person name="McCowen C."/>
            <person name="Montmayeur A."/>
            <person name="Murphy C."/>
            <person name="Neiman D."/>
            <person name="Pearson M."/>
            <person name="Priest M."/>
            <person name="Roberts A."/>
            <person name="Saif S."/>
            <person name="Shea T."/>
            <person name="Sisk P."/>
            <person name="Stolte C."/>
            <person name="Sykes S."/>
            <person name="Wortman J."/>
            <person name="Nusbaum C."/>
            <person name="Birren B."/>
        </authorList>
    </citation>
    <scope>NUCLEOTIDE SEQUENCE [LARGE SCALE GENOMIC DNA]</scope>
    <source>
        <strain evidence="2">floridensis</strain>
    </source>
</reference>
<evidence type="ECO:0000313" key="2">
    <source>
        <dbReference type="Proteomes" id="UP000011081"/>
    </source>
</evidence>
<proteinExistence type="predicted"/>
<dbReference type="InterPro" id="IPR032675">
    <property type="entry name" value="LRR_dom_sf"/>
</dbReference>
<dbReference type="VEuPathDB" id="MicrosporidiaDB:VCUG_02737"/>